<dbReference type="Proteomes" id="UP000295706">
    <property type="component" value="Unassembled WGS sequence"/>
</dbReference>
<dbReference type="EMBL" id="SMJU01000013">
    <property type="protein sequence ID" value="TDB61797.1"/>
    <property type="molecule type" value="Genomic_DNA"/>
</dbReference>
<dbReference type="AlphaFoldDB" id="A0A4R4K358"/>
<dbReference type="InterPro" id="IPR027417">
    <property type="entry name" value="P-loop_NTPase"/>
</dbReference>
<dbReference type="Gene3D" id="3.40.50.300">
    <property type="entry name" value="P-loop containing nucleotide triphosphate hydrolases"/>
    <property type="match status" value="1"/>
</dbReference>
<proteinExistence type="predicted"/>
<gene>
    <name evidence="1" type="ORF">EZE20_18805</name>
</gene>
<reference evidence="1 2" key="1">
    <citation type="submission" date="2019-02" db="EMBL/GenBank/DDBJ databases">
        <title>Arundinibacter roseus gen. nov., sp. nov., a new member of the family Cytophagaceae.</title>
        <authorList>
            <person name="Szuroczki S."/>
            <person name="Khayer B."/>
            <person name="Sproer C."/>
            <person name="Toumi M."/>
            <person name="Szabo A."/>
            <person name="Felfoldi T."/>
            <person name="Schumann P."/>
            <person name="Toth E."/>
        </authorList>
    </citation>
    <scope>NUCLEOTIDE SEQUENCE [LARGE SCALE GENOMIC DNA]</scope>
    <source>
        <strain evidence="1 2">DMA-k-7a</strain>
    </source>
</reference>
<dbReference type="OrthoDB" id="5430844at2"/>
<dbReference type="RefSeq" id="WP_132120567.1">
    <property type="nucleotide sequence ID" value="NZ_SMJU01000013.1"/>
</dbReference>
<evidence type="ECO:0008006" key="3">
    <source>
        <dbReference type="Google" id="ProtNLM"/>
    </source>
</evidence>
<sequence length="319" mass="36001">MPFLYQAYGLSIVSSVELPALVSSSTIVGQPLHVELGKVPETFENPPTHDWPFSTFNAQEFRYEQPKIGKYFVSHGFKILIEPISTNTEKVLLYFYANCLAIALLQRNLIPFHVSGVGIGTDKVLLFAAPSQTGKSTTALKLQELGYAPFTDDTALLQMQEETCVAVPSYPMARLWQKTIGQQRIFDEADKQIIFSDIDKYGFSFHEQFSTQKPTVAGLVFLEESGDEIEVQNLSPMQALPALYRNIYRREWLVAMGREALMFRHLTSVVQRVPCWKAVRPANKNTFESFAKAIESQIIRPTFLSKSSLAKDHKPLVNL</sequence>
<keyword evidence="2" id="KW-1185">Reference proteome</keyword>
<dbReference type="SUPFAM" id="SSF53795">
    <property type="entry name" value="PEP carboxykinase-like"/>
    <property type="match status" value="1"/>
</dbReference>
<accession>A0A4R4K358</accession>
<organism evidence="1 2">
    <name type="scientific">Arundinibacter roseus</name>
    <dbReference type="NCBI Taxonomy" id="2070510"/>
    <lineage>
        <taxon>Bacteria</taxon>
        <taxon>Pseudomonadati</taxon>
        <taxon>Bacteroidota</taxon>
        <taxon>Cytophagia</taxon>
        <taxon>Cytophagales</taxon>
        <taxon>Spirosomataceae</taxon>
        <taxon>Arundinibacter</taxon>
    </lineage>
</organism>
<evidence type="ECO:0000313" key="2">
    <source>
        <dbReference type="Proteomes" id="UP000295706"/>
    </source>
</evidence>
<protein>
    <recommendedName>
        <fullName evidence="3">Serine kinase</fullName>
    </recommendedName>
</protein>
<comment type="caution">
    <text evidence="1">The sequence shown here is derived from an EMBL/GenBank/DDBJ whole genome shotgun (WGS) entry which is preliminary data.</text>
</comment>
<evidence type="ECO:0000313" key="1">
    <source>
        <dbReference type="EMBL" id="TDB61797.1"/>
    </source>
</evidence>
<name>A0A4R4K358_9BACT</name>